<dbReference type="OMA" id="CSHYFAV"/>
<dbReference type="GO" id="GO:0005615">
    <property type="term" value="C:extracellular space"/>
    <property type="evidence" value="ECO:0007669"/>
    <property type="project" value="TreeGrafter"/>
</dbReference>
<dbReference type="InterPro" id="IPR000734">
    <property type="entry name" value="TAG_lipase"/>
</dbReference>
<dbReference type="Pfam" id="PF00151">
    <property type="entry name" value="Lipase"/>
    <property type="match status" value="1"/>
</dbReference>
<dbReference type="STRING" id="30069.A0A182YED6"/>
<comment type="subcellular location">
    <subcellularLocation>
        <location evidence="1">Secreted</location>
    </subcellularLocation>
</comment>
<dbReference type="AlphaFoldDB" id="A0A182YED6"/>
<evidence type="ECO:0000313" key="6">
    <source>
        <dbReference type="Proteomes" id="UP000076408"/>
    </source>
</evidence>
<evidence type="ECO:0000256" key="3">
    <source>
        <dbReference type="ARBA" id="ARBA00022525"/>
    </source>
</evidence>
<organism evidence="5 6">
    <name type="scientific">Anopheles stephensi</name>
    <name type="common">Indo-Pakistan malaria mosquito</name>
    <dbReference type="NCBI Taxonomy" id="30069"/>
    <lineage>
        <taxon>Eukaryota</taxon>
        <taxon>Metazoa</taxon>
        <taxon>Ecdysozoa</taxon>
        <taxon>Arthropoda</taxon>
        <taxon>Hexapoda</taxon>
        <taxon>Insecta</taxon>
        <taxon>Pterygota</taxon>
        <taxon>Neoptera</taxon>
        <taxon>Endopterygota</taxon>
        <taxon>Diptera</taxon>
        <taxon>Nematocera</taxon>
        <taxon>Culicoidea</taxon>
        <taxon>Culicidae</taxon>
        <taxon>Anophelinae</taxon>
        <taxon>Anopheles</taxon>
    </lineage>
</organism>
<dbReference type="SUPFAM" id="SSF53474">
    <property type="entry name" value="alpha/beta-Hydrolases"/>
    <property type="match status" value="1"/>
</dbReference>
<sequence length="287" mass="31386">MFPSGASTGNNNRKSDKFRLTLNDYGDFGEVLQRNRSTVLFVHGWLQNKLQFAEGAKRLALAVTSRNYCVVDFESLATVELRLFINQVSLRIATFLAGFVQSLGAIDIPPEQVTLVGEGVTAHLVGQTGQLLAGQLGSIIGLDPLGPFYTVGPAMQSPRGTLDPTDARFVQVWYSSIGQLGSPMPLGHQNIYLNGGLHPQPACSCFSKAFGTTNLLTQLCSHYFVVEVFKATLDPSIDLLATKCHSYKHFLAGRCRIRPSTTRRVISNDGTEPGNFYLQTSLKPPYL</sequence>
<evidence type="ECO:0000256" key="2">
    <source>
        <dbReference type="ARBA" id="ARBA00010701"/>
    </source>
</evidence>
<dbReference type="GO" id="GO:0016042">
    <property type="term" value="P:lipid catabolic process"/>
    <property type="evidence" value="ECO:0007669"/>
    <property type="project" value="TreeGrafter"/>
</dbReference>
<dbReference type="EnsemblMetazoa" id="ASTEI06822-RA">
    <property type="protein sequence ID" value="ASTEI06822-PA"/>
    <property type="gene ID" value="ASTEI06822"/>
</dbReference>
<dbReference type="VEuPathDB" id="VectorBase:ASTE004924"/>
<evidence type="ECO:0000256" key="4">
    <source>
        <dbReference type="RuleBase" id="RU004262"/>
    </source>
</evidence>
<dbReference type="VEuPathDB" id="VectorBase:ASTEI20_035794"/>
<dbReference type="PANTHER" id="PTHR11610">
    <property type="entry name" value="LIPASE"/>
    <property type="match status" value="1"/>
</dbReference>
<dbReference type="GO" id="GO:0017171">
    <property type="term" value="F:serine hydrolase activity"/>
    <property type="evidence" value="ECO:0007669"/>
    <property type="project" value="TreeGrafter"/>
</dbReference>
<evidence type="ECO:0000256" key="1">
    <source>
        <dbReference type="ARBA" id="ARBA00004613"/>
    </source>
</evidence>
<name>A0A182YED6_ANOST</name>
<protein>
    <submittedName>
        <fullName evidence="5">Uncharacterized protein</fullName>
    </submittedName>
</protein>
<keyword evidence="3" id="KW-0964">Secreted</keyword>
<evidence type="ECO:0000313" key="5">
    <source>
        <dbReference type="EnsemblMetazoa" id="ASTEI06822-PA"/>
    </source>
</evidence>
<dbReference type="Gene3D" id="3.40.50.1820">
    <property type="entry name" value="alpha/beta hydrolase"/>
    <property type="match status" value="1"/>
</dbReference>
<dbReference type="InterPro" id="IPR013818">
    <property type="entry name" value="Lipase"/>
</dbReference>
<reference evidence="6" key="1">
    <citation type="journal article" date="2014" name="Genome Biol.">
        <title>Genome analysis of a major urban malaria vector mosquito, Anopheles stephensi.</title>
        <authorList>
            <person name="Jiang X."/>
            <person name="Peery A."/>
            <person name="Hall A.B."/>
            <person name="Sharma A."/>
            <person name="Chen X.G."/>
            <person name="Waterhouse R.M."/>
            <person name="Komissarov A."/>
            <person name="Riehle M.M."/>
            <person name="Shouche Y."/>
            <person name="Sharakhova M.V."/>
            <person name="Lawson D."/>
            <person name="Pakpour N."/>
            <person name="Arensburger P."/>
            <person name="Davidson V.L."/>
            <person name="Eiglmeier K."/>
            <person name="Emrich S."/>
            <person name="George P."/>
            <person name="Kennedy R.C."/>
            <person name="Mane S.P."/>
            <person name="Maslen G."/>
            <person name="Oringanje C."/>
            <person name="Qi Y."/>
            <person name="Settlage R."/>
            <person name="Tojo M."/>
            <person name="Tubio J.M."/>
            <person name="Unger M.F."/>
            <person name="Wang B."/>
            <person name="Vernick K.D."/>
            <person name="Ribeiro J.M."/>
            <person name="James A.A."/>
            <person name="Michel K."/>
            <person name="Riehle M.A."/>
            <person name="Luckhart S."/>
            <person name="Sharakhov I.V."/>
            <person name="Tu Z."/>
        </authorList>
    </citation>
    <scope>NUCLEOTIDE SEQUENCE [LARGE SCALE GENOMIC DNA]</scope>
    <source>
        <strain evidence="6">Indian</strain>
    </source>
</reference>
<reference evidence="5" key="2">
    <citation type="submission" date="2020-05" db="UniProtKB">
        <authorList>
            <consortium name="EnsemblMetazoa"/>
        </authorList>
    </citation>
    <scope>IDENTIFICATION</scope>
    <source>
        <strain evidence="5">Indian</strain>
    </source>
</reference>
<proteinExistence type="inferred from homology"/>
<accession>A0A182YED6</accession>
<dbReference type="GO" id="GO:0016298">
    <property type="term" value="F:lipase activity"/>
    <property type="evidence" value="ECO:0007669"/>
    <property type="project" value="InterPro"/>
</dbReference>
<keyword evidence="6" id="KW-1185">Reference proteome</keyword>
<dbReference type="PANTHER" id="PTHR11610:SF173">
    <property type="entry name" value="LIPASE DOMAIN-CONTAINING PROTEIN-RELATED"/>
    <property type="match status" value="1"/>
</dbReference>
<comment type="similarity">
    <text evidence="2 4">Belongs to the AB hydrolase superfamily. Lipase family.</text>
</comment>
<dbReference type="Proteomes" id="UP000076408">
    <property type="component" value="Unassembled WGS sequence"/>
</dbReference>
<dbReference type="InterPro" id="IPR029058">
    <property type="entry name" value="AB_hydrolase_fold"/>
</dbReference>
<dbReference type="VEuPathDB" id="VectorBase:ASTEI06822"/>